<dbReference type="GO" id="GO:0005794">
    <property type="term" value="C:Golgi apparatus"/>
    <property type="evidence" value="ECO:0007669"/>
    <property type="project" value="TreeGrafter"/>
</dbReference>
<dbReference type="InterPro" id="IPR029044">
    <property type="entry name" value="Nucleotide-diphossugar_trans"/>
</dbReference>
<keyword evidence="2" id="KW-1015">Disulfide bond</keyword>
<dbReference type="GO" id="GO:0006493">
    <property type="term" value="P:protein O-linked glycosylation"/>
    <property type="evidence" value="ECO:0007669"/>
    <property type="project" value="TreeGrafter"/>
</dbReference>
<gene>
    <name evidence="4" type="ORF">FBUS_00198</name>
</gene>
<comment type="caution">
    <text evidence="4">The sequence shown here is derived from an EMBL/GenBank/DDBJ whole genome shotgun (WGS) entry which is preliminary data.</text>
</comment>
<dbReference type="PANTHER" id="PTHR11675">
    <property type="entry name" value="N-ACETYLGALACTOSAMINYLTRANSFERASE"/>
    <property type="match status" value="1"/>
</dbReference>
<dbReference type="OrthoDB" id="429263at2759"/>
<dbReference type="Gene3D" id="3.90.550.10">
    <property type="entry name" value="Spore Coat Polysaccharide Biosynthesis Protein SpsA, Chain A"/>
    <property type="match status" value="1"/>
</dbReference>
<proteinExistence type="predicted"/>
<dbReference type="EMBL" id="LUCM01001165">
    <property type="protein sequence ID" value="KAA0199365.1"/>
    <property type="molecule type" value="Genomic_DNA"/>
</dbReference>
<evidence type="ECO:0000256" key="2">
    <source>
        <dbReference type="ARBA" id="ARBA00023157"/>
    </source>
</evidence>
<accession>A0A8E0VPF4</accession>
<reference evidence="4" key="1">
    <citation type="submission" date="2019-05" db="EMBL/GenBank/DDBJ databases">
        <title>Annotation for the trematode Fasciolopsis buski.</title>
        <authorList>
            <person name="Choi Y.-J."/>
        </authorList>
    </citation>
    <scope>NUCLEOTIDE SEQUENCE</scope>
    <source>
        <strain evidence="4">HT</strain>
        <tissue evidence="4">Whole worm</tissue>
    </source>
</reference>
<dbReference type="PANTHER" id="PTHR11675:SF119">
    <property type="entry name" value="POLYPEPTIDE N-ACETYLGALACTOSAMINYLTRANSFERASE 2"/>
    <property type="match status" value="1"/>
</dbReference>
<protein>
    <submittedName>
        <fullName evidence="4">Polypeptide N-acetylgalactosaminyltransferase 1</fullName>
    </submittedName>
</protein>
<dbReference type="InterPro" id="IPR027791">
    <property type="entry name" value="Galactosyl_T_C"/>
</dbReference>
<dbReference type="AlphaFoldDB" id="A0A8E0VPF4"/>
<name>A0A8E0VPF4_9TREM</name>
<dbReference type="GO" id="GO:0004653">
    <property type="term" value="F:polypeptide N-acetylgalactosaminyltransferase activity"/>
    <property type="evidence" value="ECO:0007669"/>
    <property type="project" value="TreeGrafter"/>
</dbReference>
<dbReference type="SUPFAM" id="SSF53448">
    <property type="entry name" value="Nucleotide-diphospho-sugar transferases"/>
    <property type="match status" value="1"/>
</dbReference>
<dbReference type="Pfam" id="PF02709">
    <property type="entry name" value="Glyco_transf_7C"/>
    <property type="match status" value="1"/>
</dbReference>
<evidence type="ECO:0000313" key="5">
    <source>
        <dbReference type="Proteomes" id="UP000728185"/>
    </source>
</evidence>
<dbReference type="Proteomes" id="UP000728185">
    <property type="component" value="Unassembled WGS sequence"/>
</dbReference>
<evidence type="ECO:0000313" key="4">
    <source>
        <dbReference type="EMBL" id="KAA0199365.1"/>
    </source>
</evidence>
<organism evidence="4 5">
    <name type="scientific">Fasciolopsis buskii</name>
    <dbReference type="NCBI Taxonomy" id="27845"/>
    <lineage>
        <taxon>Eukaryota</taxon>
        <taxon>Metazoa</taxon>
        <taxon>Spiralia</taxon>
        <taxon>Lophotrochozoa</taxon>
        <taxon>Platyhelminthes</taxon>
        <taxon>Trematoda</taxon>
        <taxon>Digenea</taxon>
        <taxon>Plagiorchiida</taxon>
        <taxon>Echinostomata</taxon>
        <taxon>Echinostomatoidea</taxon>
        <taxon>Fasciolidae</taxon>
        <taxon>Fasciolopsis</taxon>
    </lineage>
</organism>
<evidence type="ECO:0000256" key="1">
    <source>
        <dbReference type="ARBA" id="ARBA00022679"/>
    </source>
</evidence>
<keyword evidence="5" id="KW-1185">Reference proteome</keyword>
<keyword evidence="1" id="KW-0808">Transferase</keyword>
<feature type="domain" description="Galactosyltransferase C-terminal" evidence="3">
    <location>
        <begin position="67"/>
        <end position="129"/>
    </location>
</feature>
<evidence type="ECO:0000259" key="3">
    <source>
        <dbReference type="Pfam" id="PF02709"/>
    </source>
</evidence>
<sequence>MCNIPHFFSDGHYDRLVVSPIVYDISVPDDVSRPLYLGGFTWNLTFRWEYPSPKSTIGESHLNPHSTPAISGGIYATWTDSFFRLGGYDEQMQIWGAENIELSLRTWMCHGRMEIVPCSRVGHLFREKHPYSFPEGIEQTVVKNRKRVALVWLEHTEEIDIARRPVHVPNYVTLFYAASPTALGVESGPVADRKELARQLKCHSFDWYVNNVYPKLLEEIEVEL</sequence>